<protein>
    <recommendedName>
        <fullName evidence="3">Phosphotransferase enzyme family</fullName>
    </recommendedName>
</protein>
<dbReference type="EMBL" id="MVGC01000123">
    <property type="protein sequence ID" value="RJE23393.1"/>
    <property type="molecule type" value="Genomic_DNA"/>
</dbReference>
<dbReference type="Proteomes" id="UP000266188">
    <property type="component" value="Unassembled WGS sequence"/>
</dbReference>
<dbReference type="OrthoDB" id="8300194at2759"/>
<proteinExistence type="predicted"/>
<evidence type="ECO:0000313" key="2">
    <source>
        <dbReference type="Proteomes" id="UP000266188"/>
    </source>
</evidence>
<reference evidence="2" key="1">
    <citation type="submission" date="2017-02" db="EMBL/GenBank/DDBJ databases">
        <authorList>
            <person name="Tafer H."/>
            <person name="Lopandic K."/>
        </authorList>
    </citation>
    <scope>NUCLEOTIDE SEQUENCE [LARGE SCALE GENOMIC DNA]</scope>
    <source>
        <strain evidence="2">CBS 366.77</strain>
    </source>
</reference>
<name>A0A3A2ZM63_9EURO</name>
<gene>
    <name evidence="1" type="ORF">PHISCL_04289</name>
</gene>
<keyword evidence="2" id="KW-1185">Reference proteome</keyword>
<sequence length="101" mass="11406">MSEAEALILLAPKPVLKVFSAYTIGDIDFILMSKVEGEILGSCFDNLSLEKRQSIMFQLESYILEWRKLGSSFLGAVLRDPRAKYCHGRLICHTDMQIASH</sequence>
<comment type="caution">
    <text evidence="1">The sequence shown here is derived from an EMBL/GenBank/DDBJ whole genome shotgun (WGS) entry which is preliminary data.</text>
</comment>
<evidence type="ECO:0008006" key="3">
    <source>
        <dbReference type="Google" id="ProtNLM"/>
    </source>
</evidence>
<dbReference type="STRING" id="2070753.A0A3A2ZM63"/>
<dbReference type="AlphaFoldDB" id="A0A3A2ZM63"/>
<evidence type="ECO:0000313" key="1">
    <source>
        <dbReference type="EMBL" id="RJE23393.1"/>
    </source>
</evidence>
<accession>A0A3A2ZM63</accession>
<organism evidence="1 2">
    <name type="scientific">Aspergillus sclerotialis</name>
    <dbReference type="NCBI Taxonomy" id="2070753"/>
    <lineage>
        <taxon>Eukaryota</taxon>
        <taxon>Fungi</taxon>
        <taxon>Dikarya</taxon>
        <taxon>Ascomycota</taxon>
        <taxon>Pezizomycotina</taxon>
        <taxon>Eurotiomycetes</taxon>
        <taxon>Eurotiomycetidae</taxon>
        <taxon>Eurotiales</taxon>
        <taxon>Aspergillaceae</taxon>
        <taxon>Aspergillus</taxon>
        <taxon>Aspergillus subgen. Polypaecilum</taxon>
    </lineage>
</organism>